<dbReference type="OrthoDB" id="74703at2759"/>
<accession>A0A835ZC81</accession>
<protein>
    <submittedName>
        <fullName evidence="2">Uncharacterized protein</fullName>
    </submittedName>
</protein>
<evidence type="ECO:0000313" key="3">
    <source>
        <dbReference type="Proteomes" id="UP000664859"/>
    </source>
</evidence>
<feature type="region of interest" description="Disordered" evidence="1">
    <location>
        <begin position="218"/>
        <end position="245"/>
    </location>
</feature>
<feature type="compositionally biased region" description="Basic and acidic residues" evidence="1">
    <location>
        <begin position="218"/>
        <end position="229"/>
    </location>
</feature>
<keyword evidence="3" id="KW-1185">Reference proteome</keyword>
<evidence type="ECO:0000256" key="1">
    <source>
        <dbReference type="SAM" id="MobiDB-lite"/>
    </source>
</evidence>
<reference evidence="2" key="1">
    <citation type="submission" date="2021-02" db="EMBL/GenBank/DDBJ databases">
        <title>First Annotated Genome of the Yellow-green Alga Tribonema minus.</title>
        <authorList>
            <person name="Mahan K.M."/>
        </authorList>
    </citation>
    <scope>NUCLEOTIDE SEQUENCE</scope>
    <source>
        <strain evidence="2">UTEX B ZZ1240</strain>
    </source>
</reference>
<evidence type="ECO:0000313" key="2">
    <source>
        <dbReference type="EMBL" id="KAG5191702.1"/>
    </source>
</evidence>
<organism evidence="2 3">
    <name type="scientific">Tribonema minus</name>
    <dbReference type="NCBI Taxonomy" id="303371"/>
    <lineage>
        <taxon>Eukaryota</taxon>
        <taxon>Sar</taxon>
        <taxon>Stramenopiles</taxon>
        <taxon>Ochrophyta</taxon>
        <taxon>PX clade</taxon>
        <taxon>Xanthophyceae</taxon>
        <taxon>Tribonematales</taxon>
        <taxon>Tribonemataceae</taxon>
        <taxon>Tribonema</taxon>
    </lineage>
</organism>
<feature type="region of interest" description="Disordered" evidence="1">
    <location>
        <begin position="1"/>
        <end position="104"/>
    </location>
</feature>
<feature type="compositionally biased region" description="Basic residues" evidence="1">
    <location>
        <begin position="69"/>
        <end position="82"/>
    </location>
</feature>
<comment type="caution">
    <text evidence="2">The sequence shown here is derived from an EMBL/GenBank/DDBJ whole genome shotgun (WGS) entry which is preliminary data.</text>
</comment>
<name>A0A835ZC81_9STRA</name>
<dbReference type="Proteomes" id="UP000664859">
    <property type="component" value="Unassembled WGS sequence"/>
</dbReference>
<dbReference type="EMBL" id="JAFCMP010000015">
    <property type="protein sequence ID" value="KAG5191702.1"/>
    <property type="molecule type" value="Genomic_DNA"/>
</dbReference>
<sequence>MDEDDSDDNVPLAALKQKNAKGKEAVATAKRKAADDKKKVADKAAAKAKASAKKPAEKTKKAAAAAKASPKKAAKATPKRAAKPAVQRKALVAEEDETDAADLSGAGRVVTRSSVLADTDKGELVKKLLCRWWYAIEWPKPEDFTQPSAPPNYEALDGYPGLYICVRGDESIGKLFDARRADTKPSFANFSRKPCAELKDLLRAALTAQREQLREHWGKAPPTHKHEQPVKGAKGSTVRLPEKARAQDRLISDELKWLEKVDAAGSDKRAQRALAKAGFKE</sequence>
<gene>
    <name evidence="2" type="ORF">JKP88DRAFT_204655</name>
</gene>
<feature type="compositionally biased region" description="Basic and acidic residues" evidence="1">
    <location>
        <begin position="32"/>
        <end position="45"/>
    </location>
</feature>
<dbReference type="AlphaFoldDB" id="A0A835ZC81"/>
<proteinExistence type="predicted"/>